<feature type="non-terminal residue" evidence="2">
    <location>
        <position position="351"/>
    </location>
</feature>
<proteinExistence type="predicted"/>
<feature type="region of interest" description="Disordered" evidence="1">
    <location>
        <begin position="201"/>
        <end position="258"/>
    </location>
</feature>
<protein>
    <submittedName>
        <fullName evidence="2">Uncharacterized protein</fullName>
    </submittedName>
</protein>
<evidence type="ECO:0000256" key="1">
    <source>
        <dbReference type="SAM" id="MobiDB-lite"/>
    </source>
</evidence>
<organism evidence="2 3">
    <name type="scientific">Prorocentrum cordatum</name>
    <dbReference type="NCBI Taxonomy" id="2364126"/>
    <lineage>
        <taxon>Eukaryota</taxon>
        <taxon>Sar</taxon>
        <taxon>Alveolata</taxon>
        <taxon>Dinophyceae</taxon>
        <taxon>Prorocentrales</taxon>
        <taxon>Prorocentraceae</taxon>
        <taxon>Prorocentrum</taxon>
    </lineage>
</organism>
<dbReference type="Proteomes" id="UP001189429">
    <property type="component" value="Unassembled WGS sequence"/>
</dbReference>
<accession>A0ABN9TYK3</accession>
<evidence type="ECO:0000313" key="2">
    <source>
        <dbReference type="EMBL" id="CAK0851241.1"/>
    </source>
</evidence>
<dbReference type="EMBL" id="CAUYUJ010015219">
    <property type="protein sequence ID" value="CAK0851241.1"/>
    <property type="molecule type" value="Genomic_DNA"/>
</dbReference>
<feature type="compositionally biased region" description="Basic and acidic residues" evidence="1">
    <location>
        <begin position="240"/>
        <end position="258"/>
    </location>
</feature>
<evidence type="ECO:0000313" key="3">
    <source>
        <dbReference type="Proteomes" id="UP001189429"/>
    </source>
</evidence>
<name>A0ABN9TYK3_9DINO</name>
<gene>
    <name evidence="2" type="ORF">PCOR1329_LOCUS43427</name>
</gene>
<sequence>MAGPVAAFEELATKVGKPATWAVGDASMAVSDGWKGIFYAFQATASENSAANEDLTPEMTMPRTVLDSAGKVSVRTGAGRKLTAEINEGIKEKDEHSKFAELTEKKYQEESTFDLQSVEAEYCASPRLVSREGGGTSDPIACDNGLTFSKNAIAKWRKGEAFHGHPWVKYCNMRNTAAILHYREKVSLGINKVHGLRKEWSEGASGSTEGGRPADPPAKRPNNSEGGAEPKVVEPAPKPSGDKEKKGKEDKTEESEKKRLSSAISKLKVLKSRYADANAFAADLFDLVSKDPVWAWANNEILLQGLRKAREDLDERKNASDFCKTWVADAEFTKNASKRFEAANIITPPPT</sequence>
<keyword evidence="3" id="KW-1185">Reference proteome</keyword>
<reference evidence="2" key="1">
    <citation type="submission" date="2023-10" db="EMBL/GenBank/DDBJ databases">
        <authorList>
            <person name="Chen Y."/>
            <person name="Shah S."/>
            <person name="Dougan E. K."/>
            <person name="Thang M."/>
            <person name="Chan C."/>
        </authorList>
    </citation>
    <scope>NUCLEOTIDE SEQUENCE [LARGE SCALE GENOMIC DNA]</scope>
</reference>
<comment type="caution">
    <text evidence="2">The sequence shown here is derived from an EMBL/GenBank/DDBJ whole genome shotgun (WGS) entry which is preliminary data.</text>
</comment>